<dbReference type="Proteomes" id="UP000460272">
    <property type="component" value="Unassembled WGS sequence"/>
</dbReference>
<dbReference type="InterPro" id="IPR012349">
    <property type="entry name" value="Split_barrel_FMN-bd"/>
</dbReference>
<dbReference type="AlphaFoldDB" id="A0A6P2BSF8"/>
<organism evidence="1 2">
    <name type="scientific">Trebonia kvetii</name>
    <dbReference type="NCBI Taxonomy" id="2480626"/>
    <lineage>
        <taxon>Bacteria</taxon>
        <taxon>Bacillati</taxon>
        <taxon>Actinomycetota</taxon>
        <taxon>Actinomycetes</taxon>
        <taxon>Streptosporangiales</taxon>
        <taxon>Treboniaceae</taxon>
        <taxon>Trebonia</taxon>
    </lineage>
</organism>
<sequence>MITWTHFTENQPALAETGRGQFYQHGLGLGFLATVRADGGPRVHPVCPVISAAGLHVLVLPGPKRGDLRRDGRYSLHSETFPPPREDDGFAVSGRATEISDAATWEIVRDQVIADFGQLWPDYERLTLFELSVANCLLTLTQPDGTFQKGPTIWKV</sequence>
<gene>
    <name evidence="1" type="ORF">EAS64_34280</name>
</gene>
<protein>
    <submittedName>
        <fullName evidence="1">Pyridoxamine 5'-phosphate oxidase</fullName>
    </submittedName>
</protein>
<name>A0A6P2BSF8_9ACTN</name>
<dbReference type="OrthoDB" id="5115613at2"/>
<evidence type="ECO:0000313" key="2">
    <source>
        <dbReference type="Proteomes" id="UP000460272"/>
    </source>
</evidence>
<keyword evidence="2" id="KW-1185">Reference proteome</keyword>
<dbReference type="SUPFAM" id="SSF50475">
    <property type="entry name" value="FMN-binding split barrel"/>
    <property type="match status" value="1"/>
</dbReference>
<accession>A0A6P2BSF8</accession>
<proteinExistence type="predicted"/>
<reference evidence="1 2" key="1">
    <citation type="submission" date="2018-11" db="EMBL/GenBank/DDBJ databases">
        <title>Trebonia kvetii gen.nov., sp.nov., a novel acidophilic actinobacterium, and proposal of the new actinobacterial family Treboniaceae fam. nov.</title>
        <authorList>
            <person name="Rapoport D."/>
            <person name="Sagova-Mareckova M."/>
            <person name="Sedlacek I."/>
            <person name="Provaznik J."/>
            <person name="Kralova S."/>
            <person name="Pavlinic D."/>
            <person name="Benes V."/>
            <person name="Kopecky J."/>
        </authorList>
    </citation>
    <scope>NUCLEOTIDE SEQUENCE [LARGE SCALE GENOMIC DNA]</scope>
    <source>
        <strain evidence="1 2">15Tr583</strain>
    </source>
</reference>
<dbReference type="Gene3D" id="2.30.110.10">
    <property type="entry name" value="Electron Transport, Fmn-binding Protein, Chain A"/>
    <property type="match status" value="1"/>
</dbReference>
<evidence type="ECO:0000313" key="1">
    <source>
        <dbReference type="EMBL" id="TVZ01341.1"/>
    </source>
</evidence>
<dbReference type="EMBL" id="RPFW01000007">
    <property type="protein sequence ID" value="TVZ01341.1"/>
    <property type="molecule type" value="Genomic_DNA"/>
</dbReference>
<comment type="caution">
    <text evidence="1">The sequence shown here is derived from an EMBL/GenBank/DDBJ whole genome shotgun (WGS) entry which is preliminary data.</text>
</comment>
<dbReference type="RefSeq" id="WP_145859816.1">
    <property type="nucleotide sequence ID" value="NZ_RPFW01000007.1"/>
</dbReference>